<dbReference type="EMBL" id="FODJ01000008">
    <property type="protein sequence ID" value="SEO53567.1"/>
    <property type="molecule type" value="Genomic_DNA"/>
</dbReference>
<dbReference type="GO" id="GO:0004523">
    <property type="term" value="F:RNA-DNA hybrid ribonuclease activity"/>
    <property type="evidence" value="ECO:0007669"/>
    <property type="project" value="InterPro"/>
</dbReference>
<gene>
    <name evidence="2" type="ORF">SAMN04488134_108167</name>
</gene>
<accession>A0A1H8QI26</accession>
<dbReference type="CDD" id="cd09279">
    <property type="entry name" value="RNase_HI_like"/>
    <property type="match status" value="1"/>
</dbReference>
<evidence type="ECO:0000313" key="2">
    <source>
        <dbReference type="EMBL" id="SEO53567.1"/>
    </source>
</evidence>
<dbReference type="InterPro" id="IPR012337">
    <property type="entry name" value="RNaseH-like_sf"/>
</dbReference>
<dbReference type="GO" id="GO:0003676">
    <property type="term" value="F:nucleic acid binding"/>
    <property type="evidence" value="ECO:0007669"/>
    <property type="project" value="InterPro"/>
</dbReference>
<dbReference type="Pfam" id="PF13456">
    <property type="entry name" value="RVT_3"/>
    <property type="match status" value="1"/>
</dbReference>
<organism evidence="2 3">
    <name type="scientific">Amphibacillus marinus</name>
    <dbReference type="NCBI Taxonomy" id="872970"/>
    <lineage>
        <taxon>Bacteria</taxon>
        <taxon>Bacillati</taxon>
        <taxon>Bacillota</taxon>
        <taxon>Bacilli</taxon>
        <taxon>Bacillales</taxon>
        <taxon>Bacillaceae</taxon>
        <taxon>Amphibacillus</taxon>
    </lineage>
</organism>
<sequence>MEVTLQFDYQAITGEQVSFKSAPIIADQALKIAADLIKTGRTQLINFEDEHGYSYNYKQLQKQIAVDKQRPQFVELYFDGGFNHETKESGLGIVIYYQQNDCHYRVRKNACLEQLQSNNEAEYAALAFGINELGHYQISHQSIKILGDSKVVINQLAGEWPCHDPKLNYWADQIEASLAQLNLKGQYKELNRKENNEADRLAGQALKGEAIESRFKINNE</sequence>
<dbReference type="PANTHER" id="PTHR48475">
    <property type="entry name" value="RIBONUCLEASE H"/>
    <property type="match status" value="1"/>
</dbReference>
<dbReference type="OrthoDB" id="2680098at2"/>
<dbReference type="PROSITE" id="PS50879">
    <property type="entry name" value="RNASE_H_1"/>
    <property type="match status" value="1"/>
</dbReference>
<dbReference type="Proteomes" id="UP000199300">
    <property type="component" value="Unassembled WGS sequence"/>
</dbReference>
<dbReference type="InterPro" id="IPR036397">
    <property type="entry name" value="RNaseH_sf"/>
</dbReference>
<dbReference type="NCBIfam" id="NF005822">
    <property type="entry name" value="PRK07708.1"/>
    <property type="match status" value="1"/>
</dbReference>
<dbReference type="SUPFAM" id="SSF53098">
    <property type="entry name" value="Ribonuclease H-like"/>
    <property type="match status" value="1"/>
</dbReference>
<proteinExistence type="predicted"/>
<feature type="domain" description="RNase H type-1" evidence="1">
    <location>
        <begin position="70"/>
        <end position="207"/>
    </location>
</feature>
<dbReference type="PANTHER" id="PTHR48475:SF1">
    <property type="entry name" value="RNASE H TYPE-1 DOMAIN-CONTAINING PROTEIN"/>
    <property type="match status" value="1"/>
</dbReference>
<dbReference type="RefSeq" id="WP_091498587.1">
    <property type="nucleotide sequence ID" value="NZ_FODJ01000008.1"/>
</dbReference>
<dbReference type="AlphaFoldDB" id="A0A1H8QI26"/>
<dbReference type="InterPro" id="IPR002156">
    <property type="entry name" value="RNaseH_domain"/>
</dbReference>
<evidence type="ECO:0000313" key="3">
    <source>
        <dbReference type="Proteomes" id="UP000199300"/>
    </source>
</evidence>
<dbReference type="STRING" id="872970.SAMN04488134_108167"/>
<name>A0A1H8QI26_9BACI</name>
<reference evidence="2 3" key="1">
    <citation type="submission" date="2016-10" db="EMBL/GenBank/DDBJ databases">
        <authorList>
            <person name="de Groot N.N."/>
        </authorList>
    </citation>
    <scope>NUCLEOTIDE SEQUENCE [LARGE SCALE GENOMIC DNA]</scope>
    <source>
        <strain evidence="2 3">CGMCC 1.10434</strain>
    </source>
</reference>
<dbReference type="Gene3D" id="3.30.420.10">
    <property type="entry name" value="Ribonuclease H-like superfamily/Ribonuclease H"/>
    <property type="match status" value="1"/>
</dbReference>
<keyword evidence="3" id="KW-1185">Reference proteome</keyword>
<evidence type="ECO:0000259" key="1">
    <source>
        <dbReference type="PROSITE" id="PS50879"/>
    </source>
</evidence>
<protein>
    <submittedName>
        <fullName evidence="2">Ribonuclease HI</fullName>
    </submittedName>
</protein>